<dbReference type="GO" id="GO:0016491">
    <property type="term" value="F:oxidoreductase activity"/>
    <property type="evidence" value="ECO:0007669"/>
    <property type="project" value="UniProtKB-KW"/>
</dbReference>
<dbReference type="Gene3D" id="3.20.20.100">
    <property type="entry name" value="NADP-dependent oxidoreductase domain"/>
    <property type="match status" value="1"/>
</dbReference>
<proteinExistence type="inferred from homology"/>
<dbReference type="PANTHER" id="PTHR43827">
    <property type="entry name" value="2,5-DIKETO-D-GLUCONIC ACID REDUCTASE"/>
    <property type="match status" value="1"/>
</dbReference>
<name>A0ABU0NIL4_STRRH</name>
<gene>
    <name evidence="5" type="ORF">QF030_001140</name>
</gene>
<dbReference type="Pfam" id="PF00248">
    <property type="entry name" value="Aldo_ket_red"/>
    <property type="match status" value="1"/>
</dbReference>
<dbReference type="PANTHER" id="PTHR43827:SF3">
    <property type="entry name" value="NADP-DEPENDENT OXIDOREDUCTASE DOMAIN-CONTAINING PROTEIN"/>
    <property type="match status" value="1"/>
</dbReference>
<dbReference type="PRINTS" id="PR00069">
    <property type="entry name" value="ALDKETRDTASE"/>
</dbReference>
<evidence type="ECO:0000259" key="4">
    <source>
        <dbReference type="Pfam" id="PF00248"/>
    </source>
</evidence>
<organism evidence="5 6">
    <name type="scientific">Streptomyces rishiriensis</name>
    <dbReference type="NCBI Taxonomy" id="68264"/>
    <lineage>
        <taxon>Bacteria</taxon>
        <taxon>Bacillati</taxon>
        <taxon>Actinomycetota</taxon>
        <taxon>Actinomycetes</taxon>
        <taxon>Kitasatosporales</taxon>
        <taxon>Streptomycetaceae</taxon>
        <taxon>Streptomyces</taxon>
    </lineage>
</organism>
<dbReference type="EMBL" id="JAUSWV010000002">
    <property type="protein sequence ID" value="MDQ0578962.1"/>
    <property type="molecule type" value="Genomic_DNA"/>
</dbReference>
<sequence length="276" mass="30532">MSTIPEHTLNDGTKLPALGLGTWPMDDAEAERSVAEALDLGYRLVDTATNYRNESGVGRGVTRAGVPREEIVVATKLPGRHHGYEETLASFEESRKRLGLEYVDLYLIHWPLPRVDRFVDSWRAMIKLREEGLIRSIGVSNFTAGHIGRLEKETGVLPSVNQIELHPLLPQDELRAYHEAKGVRTESWSPLGRGSALLKDPAVLAVAESLGVTPGQVVLRWHLQLGAVPIPKSSSPERQRANLDVFGFELAPAQVAAIAERPHRRLGGDPEEHEEF</sequence>
<dbReference type="SUPFAM" id="SSF51430">
    <property type="entry name" value="NAD(P)-linked oxidoreductase"/>
    <property type="match status" value="1"/>
</dbReference>
<evidence type="ECO:0000313" key="5">
    <source>
        <dbReference type="EMBL" id="MDQ0578962.1"/>
    </source>
</evidence>
<dbReference type="InterPro" id="IPR036812">
    <property type="entry name" value="NAD(P)_OxRdtase_dom_sf"/>
</dbReference>
<keyword evidence="6" id="KW-1185">Reference proteome</keyword>
<dbReference type="InterPro" id="IPR023210">
    <property type="entry name" value="NADP_OxRdtase_dom"/>
</dbReference>
<dbReference type="EC" id="1.1.1.346" evidence="5"/>
<feature type="domain" description="NADP-dependent oxidoreductase" evidence="4">
    <location>
        <begin position="18"/>
        <end position="260"/>
    </location>
</feature>
<dbReference type="CDD" id="cd19132">
    <property type="entry name" value="AKR_AKR5D1_E1"/>
    <property type="match status" value="1"/>
</dbReference>
<evidence type="ECO:0000313" key="6">
    <source>
        <dbReference type="Proteomes" id="UP001230654"/>
    </source>
</evidence>
<dbReference type="InterPro" id="IPR018170">
    <property type="entry name" value="Aldo/ket_reductase_CS"/>
</dbReference>
<evidence type="ECO:0000256" key="1">
    <source>
        <dbReference type="ARBA" id="ARBA00007905"/>
    </source>
</evidence>
<keyword evidence="2" id="KW-0521">NADP</keyword>
<dbReference type="PROSITE" id="PS00062">
    <property type="entry name" value="ALDOKETO_REDUCTASE_2"/>
    <property type="match status" value="1"/>
</dbReference>
<reference evidence="5 6" key="1">
    <citation type="submission" date="2023-07" db="EMBL/GenBank/DDBJ databases">
        <title>Comparative genomics of wheat-associated soil bacteria to identify genetic determinants of phenazine resistance.</title>
        <authorList>
            <person name="Mouncey N."/>
        </authorList>
    </citation>
    <scope>NUCLEOTIDE SEQUENCE [LARGE SCALE GENOMIC DNA]</scope>
    <source>
        <strain evidence="5 6">B2I6</strain>
    </source>
</reference>
<dbReference type="PIRSF" id="PIRSF000097">
    <property type="entry name" value="AKR"/>
    <property type="match status" value="1"/>
</dbReference>
<evidence type="ECO:0000256" key="3">
    <source>
        <dbReference type="ARBA" id="ARBA00023002"/>
    </source>
</evidence>
<dbReference type="Proteomes" id="UP001230654">
    <property type="component" value="Unassembled WGS sequence"/>
</dbReference>
<evidence type="ECO:0000256" key="2">
    <source>
        <dbReference type="ARBA" id="ARBA00022857"/>
    </source>
</evidence>
<dbReference type="InterPro" id="IPR020471">
    <property type="entry name" value="AKR"/>
</dbReference>
<dbReference type="PROSITE" id="PS00063">
    <property type="entry name" value="ALDOKETO_REDUCTASE_3"/>
    <property type="match status" value="1"/>
</dbReference>
<dbReference type="PROSITE" id="PS00798">
    <property type="entry name" value="ALDOKETO_REDUCTASE_1"/>
    <property type="match status" value="1"/>
</dbReference>
<dbReference type="RefSeq" id="WP_307161514.1">
    <property type="nucleotide sequence ID" value="NZ_JAUSWV010000002.1"/>
</dbReference>
<keyword evidence="3 5" id="KW-0560">Oxidoreductase</keyword>
<comment type="caution">
    <text evidence="5">The sequence shown here is derived from an EMBL/GenBank/DDBJ whole genome shotgun (WGS) entry which is preliminary data.</text>
</comment>
<accession>A0ABU0NIL4</accession>
<comment type="similarity">
    <text evidence="1">Belongs to the aldo/keto reductase family.</text>
</comment>
<protein>
    <submittedName>
        <fullName evidence="5">2,5-diketo-D-gluconate reductase A</fullName>
        <ecNumber evidence="5">1.1.1.346</ecNumber>
    </submittedName>
</protein>